<dbReference type="PIRSF" id="PIRSF005739">
    <property type="entry name" value="O-mtase"/>
    <property type="match status" value="1"/>
</dbReference>
<dbReference type="PANTHER" id="PTHR11746">
    <property type="entry name" value="O-METHYLTRANSFERASE"/>
    <property type="match status" value="1"/>
</dbReference>
<gene>
    <name evidence="5" type="ORF">IE877_18010</name>
</gene>
<dbReference type="GO" id="GO:0008168">
    <property type="term" value="F:methyltransferase activity"/>
    <property type="evidence" value="ECO:0007669"/>
    <property type="project" value="UniProtKB-KW"/>
</dbReference>
<feature type="domain" description="O-methyltransferase C-terminal" evidence="4">
    <location>
        <begin position="135"/>
        <end position="329"/>
    </location>
</feature>
<dbReference type="EMBL" id="JACXSS010000001">
    <property type="protein sequence ID" value="MBD9357739.1"/>
    <property type="molecule type" value="Genomic_DNA"/>
</dbReference>
<name>A0ABR9D3P1_9GAMM</name>
<evidence type="ECO:0000256" key="3">
    <source>
        <dbReference type="ARBA" id="ARBA00022691"/>
    </source>
</evidence>
<evidence type="ECO:0000313" key="5">
    <source>
        <dbReference type="EMBL" id="MBD9357739.1"/>
    </source>
</evidence>
<dbReference type="InterPro" id="IPR036390">
    <property type="entry name" value="WH_DNA-bd_sf"/>
</dbReference>
<keyword evidence="3" id="KW-0949">S-adenosyl-L-methionine</keyword>
<sequence length="348" mass="38398">MTKTECSNELDLDSLLLIAAGHTAFQLLWAGIELGLYDYLSQNPGSSFDGIAKVLELQPQPTRVLLTGLTALRIIKKQGNQYSNSSIAEQKLVSDSSDSFALVMGWQRYIVYEGLLDFVESLRKNDNVGLRRFPGQGDRLYQRLVNDPFKERVFQDAMSSLSSQANVSLLNLVELENIHHLVDAGGGDGTNGILLCKNYPNMRVSVFDSESVCQIARQHIEEQGLAARINTWPGNFLSDPFPTGIDAILYSHILTIWSPETNIALLKRTYAALPEGGIVVIFNMMGNDNDDGPISTALGSPYFQAIATGDGMLYSWSDYEAWLKEVGFSSTKRLEGLPLDHGILIGKK</sequence>
<accession>A0ABR9D3P1</accession>
<dbReference type="GO" id="GO:0032259">
    <property type="term" value="P:methylation"/>
    <property type="evidence" value="ECO:0007669"/>
    <property type="project" value="UniProtKB-KW"/>
</dbReference>
<dbReference type="Proteomes" id="UP000652176">
    <property type="component" value="Unassembled WGS sequence"/>
</dbReference>
<dbReference type="InterPro" id="IPR001077">
    <property type="entry name" value="COMT_C"/>
</dbReference>
<dbReference type="InterPro" id="IPR036388">
    <property type="entry name" value="WH-like_DNA-bd_sf"/>
</dbReference>
<protein>
    <submittedName>
        <fullName evidence="5">Methyltransferase</fullName>
    </submittedName>
</protein>
<proteinExistence type="predicted"/>
<dbReference type="InterPro" id="IPR029063">
    <property type="entry name" value="SAM-dependent_MTases_sf"/>
</dbReference>
<dbReference type="RefSeq" id="WP_192375999.1">
    <property type="nucleotide sequence ID" value="NZ_CAJHIV010000001.1"/>
</dbReference>
<dbReference type="Gene3D" id="3.40.50.150">
    <property type="entry name" value="Vaccinia Virus protein VP39"/>
    <property type="match status" value="1"/>
</dbReference>
<dbReference type="PROSITE" id="PS51683">
    <property type="entry name" value="SAM_OMT_II"/>
    <property type="match status" value="1"/>
</dbReference>
<keyword evidence="6" id="KW-1185">Reference proteome</keyword>
<dbReference type="SUPFAM" id="SSF53335">
    <property type="entry name" value="S-adenosyl-L-methionine-dependent methyltransferases"/>
    <property type="match status" value="1"/>
</dbReference>
<evidence type="ECO:0000256" key="1">
    <source>
        <dbReference type="ARBA" id="ARBA00022603"/>
    </source>
</evidence>
<evidence type="ECO:0000256" key="2">
    <source>
        <dbReference type="ARBA" id="ARBA00022679"/>
    </source>
</evidence>
<dbReference type="Gene3D" id="1.20.58.1390">
    <property type="match status" value="1"/>
</dbReference>
<dbReference type="Gene3D" id="1.10.10.10">
    <property type="entry name" value="Winged helix-like DNA-binding domain superfamily/Winged helix DNA-binding domain"/>
    <property type="match status" value="1"/>
</dbReference>
<dbReference type="InterPro" id="IPR016461">
    <property type="entry name" value="COMT-like"/>
</dbReference>
<keyword evidence="1 5" id="KW-0489">Methyltransferase</keyword>
<dbReference type="Pfam" id="PF00891">
    <property type="entry name" value="Methyltransf_2"/>
    <property type="match status" value="1"/>
</dbReference>
<organism evidence="5 6">
    <name type="scientific">Methylomonas albis</name>
    <dbReference type="NCBI Taxonomy" id="1854563"/>
    <lineage>
        <taxon>Bacteria</taxon>
        <taxon>Pseudomonadati</taxon>
        <taxon>Pseudomonadota</taxon>
        <taxon>Gammaproteobacteria</taxon>
        <taxon>Methylococcales</taxon>
        <taxon>Methylococcaceae</taxon>
        <taxon>Methylomonas</taxon>
    </lineage>
</organism>
<dbReference type="SUPFAM" id="SSF46785">
    <property type="entry name" value="Winged helix' DNA-binding domain"/>
    <property type="match status" value="1"/>
</dbReference>
<reference evidence="5 6" key="1">
    <citation type="submission" date="2020-09" db="EMBL/GenBank/DDBJ databases">
        <title>Methylomonas albis sp. nov. and Methylomonas fluvii sp. nov.: Two cold-adapted methanotrophs from the River Elbe and an amended description of Methylovulum psychrotolerans strain Eb1.</title>
        <authorList>
            <person name="Bussmann I.K."/>
            <person name="Klings K.-W."/>
            <person name="Warnstedt J."/>
            <person name="Hoppert M."/>
            <person name="Saborowski A."/>
            <person name="Horn F."/>
            <person name="Liebner S."/>
        </authorList>
    </citation>
    <scope>NUCLEOTIDE SEQUENCE [LARGE SCALE GENOMIC DNA]</scope>
    <source>
        <strain evidence="5 6">EbA</strain>
    </source>
</reference>
<comment type="caution">
    <text evidence="5">The sequence shown here is derived from an EMBL/GenBank/DDBJ whole genome shotgun (WGS) entry which is preliminary data.</text>
</comment>
<evidence type="ECO:0000313" key="6">
    <source>
        <dbReference type="Proteomes" id="UP000652176"/>
    </source>
</evidence>
<keyword evidence="2" id="KW-0808">Transferase</keyword>
<evidence type="ECO:0000259" key="4">
    <source>
        <dbReference type="Pfam" id="PF00891"/>
    </source>
</evidence>